<dbReference type="InterPro" id="IPR010624">
    <property type="entry name" value="KaiC_dom"/>
</dbReference>
<dbReference type="PANTHER" id="PTHR43637">
    <property type="entry name" value="UPF0273 PROTEIN TM_0370"/>
    <property type="match status" value="1"/>
</dbReference>
<keyword evidence="1" id="KW-0547">Nucleotide-binding</keyword>
<keyword evidence="2" id="KW-0067">ATP-binding</keyword>
<gene>
    <name evidence="4" type="ORF">DWB78_11445</name>
    <name evidence="5" type="ORF">SAMN05216278_0401</name>
</gene>
<dbReference type="InterPro" id="IPR027417">
    <property type="entry name" value="P-loop_NTPase"/>
</dbReference>
<reference evidence="5" key="2">
    <citation type="submission" date="2016-10" db="EMBL/GenBank/DDBJ databases">
        <authorList>
            <person name="de Groot N.N."/>
        </authorList>
    </citation>
    <scope>NUCLEOTIDE SEQUENCE [LARGE SCALE GENOMIC DNA]</scope>
    <source>
        <strain evidence="5">CGMCC 1.12397</strain>
    </source>
</reference>
<dbReference type="Pfam" id="PF06745">
    <property type="entry name" value="ATPase"/>
    <property type="match status" value="1"/>
</dbReference>
<evidence type="ECO:0000256" key="1">
    <source>
        <dbReference type="ARBA" id="ARBA00022741"/>
    </source>
</evidence>
<dbReference type="Proteomes" id="UP000199289">
    <property type="component" value="Unassembled WGS sequence"/>
</dbReference>
<dbReference type="GO" id="GO:0005524">
    <property type="term" value="F:ATP binding"/>
    <property type="evidence" value="ECO:0007669"/>
    <property type="project" value="UniProtKB-KW"/>
</dbReference>
<dbReference type="AlphaFoldDB" id="A0A1H0Y4P8"/>
<evidence type="ECO:0000256" key="2">
    <source>
        <dbReference type="ARBA" id="ARBA00022840"/>
    </source>
</evidence>
<evidence type="ECO:0000313" key="7">
    <source>
        <dbReference type="Proteomes" id="UP000255421"/>
    </source>
</evidence>
<dbReference type="InterPro" id="IPR014774">
    <property type="entry name" value="KaiC-like_dom"/>
</dbReference>
<feature type="domain" description="KaiC" evidence="3">
    <location>
        <begin position="1"/>
        <end position="234"/>
    </location>
</feature>
<dbReference type="PROSITE" id="PS51146">
    <property type="entry name" value="KAIC"/>
    <property type="match status" value="1"/>
</dbReference>
<organism evidence="5 6">
    <name type="scientific">Halopelagius longus</name>
    <dbReference type="NCBI Taxonomy" id="1236180"/>
    <lineage>
        <taxon>Archaea</taxon>
        <taxon>Methanobacteriati</taxon>
        <taxon>Methanobacteriota</taxon>
        <taxon>Stenosarchaea group</taxon>
        <taxon>Halobacteria</taxon>
        <taxon>Halobacteriales</taxon>
        <taxon>Haloferacaceae</taxon>
    </lineage>
</organism>
<sequence length="234" mass="26072">MRIPSGVSGFDHLIEGGFLPQRLYVLSGPPGSGKTTFTAQFIAEGLRNGENCMYITMHETKEELVNDMSGYDFGFETLTSSEQFRFINLVSQKGKHLLNQFSQGNNPSSVQSLTDKIVAFVNSRQVDRLVVDSTMLLRLFFAGGDEEMTRFLTALKQGEATTLLISEMTDPSSYSDEHYLAHGVIFFHNYLEATGMTRGIQVVKMRGTDIDCDIRSLEFSDDGLVVDPAKRVDL</sequence>
<dbReference type="PANTHER" id="PTHR43637:SF1">
    <property type="entry name" value="UPF0273 PROTEIN TM_0370"/>
    <property type="match status" value="1"/>
</dbReference>
<reference evidence="4 7" key="3">
    <citation type="submission" date="2018-07" db="EMBL/GenBank/DDBJ databases">
        <title>Genome sequence of extremly halophilic archaeon Halopelagius longus strain BC12-B1.</title>
        <authorList>
            <person name="Zhang X."/>
        </authorList>
    </citation>
    <scope>NUCLEOTIDE SEQUENCE [LARGE SCALE GENOMIC DNA]</scope>
    <source>
        <strain evidence="4 7">BC12-B1</strain>
    </source>
</reference>
<keyword evidence="7" id="KW-1185">Reference proteome</keyword>
<dbReference type="RefSeq" id="WP_092532123.1">
    <property type="nucleotide sequence ID" value="NZ_FNKQ01000001.1"/>
</dbReference>
<dbReference type="OrthoDB" id="49590at2157"/>
<name>A0A1H0Y4P8_9EURY</name>
<evidence type="ECO:0000259" key="3">
    <source>
        <dbReference type="PROSITE" id="PS51146"/>
    </source>
</evidence>
<dbReference type="SUPFAM" id="SSF52540">
    <property type="entry name" value="P-loop containing nucleoside triphosphate hydrolases"/>
    <property type="match status" value="1"/>
</dbReference>
<evidence type="ECO:0000313" key="6">
    <source>
        <dbReference type="Proteomes" id="UP000199289"/>
    </source>
</evidence>
<protein>
    <submittedName>
        <fullName evidence="4">KaiA-binding protein</fullName>
    </submittedName>
    <submittedName>
        <fullName evidence="5">RecA-superfamily ATPase, KaiC/GvpD/RAD55 family</fullName>
    </submittedName>
</protein>
<dbReference type="Proteomes" id="UP000255421">
    <property type="component" value="Unassembled WGS sequence"/>
</dbReference>
<evidence type="ECO:0000313" key="5">
    <source>
        <dbReference type="EMBL" id="SDQ10108.1"/>
    </source>
</evidence>
<accession>A0A1H0Y4P8</accession>
<dbReference type="EMBL" id="FNKQ01000001">
    <property type="protein sequence ID" value="SDQ10108.1"/>
    <property type="molecule type" value="Genomic_DNA"/>
</dbReference>
<reference evidence="6" key="1">
    <citation type="submission" date="2016-10" db="EMBL/GenBank/DDBJ databases">
        <authorList>
            <person name="Varghese N."/>
            <person name="Submissions S."/>
        </authorList>
    </citation>
    <scope>NUCLEOTIDE SEQUENCE [LARGE SCALE GENOMIC DNA]</scope>
    <source>
        <strain evidence="6">CGMCC 1.12397</strain>
    </source>
</reference>
<dbReference type="EMBL" id="QQST01000001">
    <property type="protein sequence ID" value="RDI72273.1"/>
    <property type="molecule type" value="Genomic_DNA"/>
</dbReference>
<evidence type="ECO:0000313" key="4">
    <source>
        <dbReference type="EMBL" id="RDI72273.1"/>
    </source>
</evidence>
<proteinExistence type="predicted"/>
<dbReference type="Gene3D" id="3.40.50.300">
    <property type="entry name" value="P-loop containing nucleotide triphosphate hydrolases"/>
    <property type="match status" value="1"/>
</dbReference>